<evidence type="ECO:0000313" key="1">
    <source>
        <dbReference type="EMBL" id="GHF24176.1"/>
    </source>
</evidence>
<reference evidence="1" key="2">
    <citation type="submission" date="2020-09" db="EMBL/GenBank/DDBJ databases">
        <authorList>
            <person name="Sun Q."/>
            <person name="Kim S."/>
        </authorList>
    </citation>
    <scope>NUCLEOTIDE SEQUENCE</scope>
    <source>
        <strain evidence="1">KCTC 42590</strain>
    </source>
</reference>
<comment type="caution">
    <text evidence="1">The sequence shown here is derived from an EMBL/GenBank/DDBJ whole genome shotgun (WGS) entry which is preliminary data.</text>
</comment>
<keyword evidence="2" id="KW-1185">Reference proteome</keyword>
<gene>
    <name evidence="1" type="ORF">GCM10017044_18490</name>
</gene>
<sequence length="175" mass="19230">MIRSLGLEGLQFCITGYSYREERAKSGQYTLPIAQSSQSGVAIREGSDATFKPYHALIDLIKDRDHVGGFIAGANYGDGIAEILRANKEYHIQISGSDSDLLKLLASGRVDYVMVDGNQVAYANETGLYDTQFDVFYPTDLREPVPLHIICSKGVPEPTMQQLNSAIQNLGLPKE</sequence>
<evidence type="ECO:0000313" key="2">
    <source>
        <dbReference type="Proteomes" id="UP000630923"/>
    </source>
</evidence>
<proteinExistence type="predicted"/>
<accession>A0A919AUC7</accession>
<dbReference type="Proteomes" id="UP000630923">
    <property type="component" value="Unassembled WGS sequence"/>
</dbReference>
<dbReference type="RefSeq" id="WP_191252233.1">
    <property type="nucleotide sequence ID" value="NZ_BNCI01000002.1"/>
</dbReference>
<dbReference type="EMBL" id="BNCI01000002">
    <property type="protein sequence ID" value="GHF24176.1"/>
    <property type="molecule type" value="Genomic_DNA"/>
</dbReference>
<dbReference type="AlphaFoldDB" id="A0A919AUC7"/>
<evidence type="ECO:0008006" key="3">
    <source>
        <dbReference type="Google" id="ProtNLM"/>
    </source>
</evidence>
<organism evidence="1 2">
    <name type="scientific">Kordiimonas sediminis</name>
    <dbReference type="NCBI Taxonomy" id="1735581"/>
    <lineage>
        <taxon>Bacteria</taxon>
        <taxon>Pseudomonadati</taxon>
        <taxon>Pseudomonadota</taxon>
        <taxon>Alphaproteobacteria</taxon>
        <taxon>Kordiimonadales</taxon>
        <taxon>Kordiimonadaceae</taxon>
        <taxon>Kordiimonas</taxon>
    </lineage>
</organism>
<protein>
    <recommendedName>
        <fullName evidence="3">Solute-binding protein family 3/N-terminal domain-containing protein</fullName>
    </recommendedName>
</protein>
<dbReference type="Gene3D" id="3.40.190.10">
    <property type="entry name" value="Periplasmic binding protein-like II"/>
    <property type="match status" value="2"/>
</dbReference>
<name>A0A919AUC7_9PROT</name>
<dbReference type="SUPFAM" id="SSF53850">
    <property type="entry name" value="Periplasmic binding protein-like II"/>
    <property type="match status" value="1"/>
</dbReference>
<reference evidence="1" key="1">
    <citation type="journal article" date="2014" name="Int. J. Syst. Evol. Microbiol.">
        <title>Complete genome sequence of Corynebacterium casei LMG S-19264T (=DSM 44701T), isolated from a smear-ripened cheese.</title>
        <authorList>
            <consortium name="US DOE Joint Genome Institute (JGI-PGF)"/>
            <person name="Walter F."/>
            <person name="Albersmeier A."/>
            <person name="Kalinowski J."/>
            <person name="Ruckert C."/>
        </authorList>
    </citation>
    <scope>NUCLEOTIDE SEQUENCE</scope>
    <source>
        <strain evidence="1">KCTC 42590</strain>
    </source>
</reference>